<evidence type="ECO:0000259" key="4">
    <source>
        <dbReference type="PROSITE" id="PS51031"/>
    </source>
</evidence>
<dbReference type="RefSeq" id="XP_025405679.1">
    <property type="nucleotide sequence ID" value="XM_025549894.1"/>
</dbReference>
<evidence type="ECO:0000259" key="3">
    <source>
        <dbReference type="PROSITE" id="PS51029"/>
    </source>
</evidence>
<dbReference type="SMART" id="SM00595">
    <property type="entry name" value="MADF"/>
    <property type="match status" value="1"/>
</dbReference>
<sequence length="378" mass="41618">MPRRLSPQSTLVRAHVNTRGPSGALVPARLGNRKTLKTSTMVYFTEKLIHEIRDRSCIWDTADMNHLNKEVLANMWTEIAENLYSDWHDLSAFDQRDRVADVKKKWTNIKDSFVKDVKGNKPRKSRGPPEHRKKYYLFDHLQFLIPFIQDTKGTAAGSGRTAADGTEEPKKKKTRKTTGSSRTHGGTTVGAPEQIAVKPEMPADVQQHVDALNGVAGKSAADAMCQLDGDLSFMVSLLPTVKSLNEKQKINFKIGVLQLLARIKFNEVVMQQQQQQYPASDAAAAAAAAAAAVYQPFVAPDLRCFPVPYQPSIPFPFINHHQAAVSSTQQQHGVHQTAAASCSSTAAAARSMKHESSPQTSSFFDTDDGGPEYDSDDN</sequence>
<evidence type="ECO:0000313" key="5">
    <source>
        <dbReference type="Proteomes" id="UP000694846"/>
    </source>
</evidence>
<dbReference type="InterPro" id="IPR039353">
    <property type="entry name" value="TF_Adf1"/>
</dbReference>
<feature type="region of interest" description="Disordered" evidence="2">
    <location>
        <begin position="155"/>
        <end position="189"/>
    </location>
</feature>
<dbReference type="Proteomes" id="UP000694846">
    <property type="component" value="Unplaced"/>
</dbReference>
<evidence type="ECO:0000256" key="2">
    <source>
        <dbReference type="SAM" id="MobiDB-lite"/>
    </source>
</evidence>
<dbReference type="GO" id="GO:0003677">
    <property type="term" value="F:DNA binding"/>
    <property type="evidence" value="ECO:0007669"/>
    <property type="project" value="InterPro"/>
</dbReference>
<dbReference type="GO" id="GO:0006357">
    <property type="term" value="P:regulation of transcription by RNA polymerase II"/>
    <property type="evidence" value="ECO:0007669"/>
    <property type="project" value="TreeGrafter"/>
</dbReference>
<keyword evidence="5" id="KW-1185">Reference proteome</keyword>
<dbReference type="Pfam" id="PF02944">
    <property type="entry name" value="BESS"/>
    <property type="match status" value="1"/>
</dbReference>
<keyword evidence="1" id="KW-0539">Nucleus</keyword>
<proteinExistence type="predicted"/>
<feature type="compositionally biased region" description="Acidic residues" evidence="2">
    <location>
        <begin position="365"/>
        <end position="378"/>
    </location>
</feature>
<feature type="compositionally biased region" description="Low complexity" evidence="2">
    <location>
        <begin position="177"/>
        <end position="189"/>
    </location>
</feature>
<dbReference type="InterPro" id="IPR004210">
    <property type="entry name" value="BESS_motif"/>
</dbReference>
<evidence type="ECO:0000256" key="1">
    <source>
        <dbReference type="PROSITE-ProRule" id="PRU00371"/>
    </source>
</evidence>
<organism evidence="5 6">
    <name type="scientific">Sipha flava</name>
    <name type="common">yellow sugarcane aphid</name>
    <dbReference type="NCBI Taxonomy" id="143950"/>
    <lineage>
        <taxon>Eukaryota</taxon>
        <taxon>Metazoa</taxon>
        <taxon>Ecdysozoa</taxon>
        <taxon>Arthropoda</taxon>
        <taxon>Hexapoda</taxon>
        <taxon>Insecta</taxon>
        <taxon>Pterygota</taxon>
        <taxon>Neoptera</taxon>
        <taxon>Paraneoptera</taxon>
        <taxon>Hemiptera</taxon>
        <taxon>Sternorrhyncha</taxon>
        <taxon>Aphidomorpha</taxon>
        <taxon>Aphidoidea</taxon>
        <taxon>Aphididae</taxon>
        <taxon>Sipha</taxon>
    </lineage>
</organism>
<feature type="region of interest" description="Disordered" evidence="2">
    <location>
        <begin position="345"/>
        <end position="378"/>
    </location>
</feature>
<dbReference type="OrthoDB" id="6765399at2759"/>
<dbReference type="PANTHER" id="PTHR12243:SF67">
    <property type="entry name" value="COREPRESSOR OF PANGOLIN, ISOFORM A-RELATED"/>
    <property type="match status" value="1"/>
</dbReference>
<dbReference type="GeneID" id="112679945"/>
<feature type="domain" description="BESS" evidence="4">
    <location>
        <begin position="227"/>
        <end position="266"/>
    </location>
</feature>
<dbReference type="PROSITE" id="PS51031">
    <property type="entry name" value="BESS"/>
    <property type="match status" value="1"/>
</dbReference>
<protein>
    <submittedName>
        <fullName evidence="6">Uncharacterized protein LOC112679945</fullName>
    </submittedName>
</protein>
<evidence type="ECO:0000313" key="6">
    <source>
        <dbReference type="RefSeq" id="XP_025405679.1"/>
    </source>
</evidence>
<dbReference type="PANTHER" id="PTHR12243">
    <property type="entry name" value="MADF DOMAIN TRANSCRIPTION FACTOR"/>
    <property type="match status" value="1"/>
</dbReference>
<dbReference type="Pfam" id="PF10545">
    <property type="entry name" value="MADF_DNA_bdg"/>
    <property type="match status" value="1"/>
</dbReference>
<name>A0A8B8F4G0_9HEMI</name>
<gene>
    <name evidence="6" type="primary">LOC112679945</name>
</gene>
<dbReference type="PROSITE" id="PS51029">
    <property type="entry name" value="MADF"/>
    <property type="match status" value="1"/>
</dbReference>
<reference evidence="6" key="1">
    <citation type="submission" date="2025-08" db="UniProtKB">
        <authorList>
            <consortium name="RefSeq"/>
        </authorList>
    </citation>
    <scope>IDENTIFICATION</scope>
    <source>
        <tissue evidence="6">Whole body</tissue>
    </source>
</reference>
<feature type="domain" description="MADF" evidence="3">
    <location>
        <begin position="47"/>
        <end position="149"/>
    </location>
</feature>
<dbReference type="AlphaFoldDB" id="A0A8B8F4G0"/>
<comment type="subcellular location">
    <subcellularLocation>
        <location evidence="1">Nucleus</location>
    </subcellularLocation>
</comment>
<dbReference type="GO" id="GO:0005634">
    <property type="term" value="C:nucleus"/>
    <property type="evidence" value="ECO:0007669"/>
    <property type="project" value="UniProtKB-SubCell"/>
</dbReference>
<dbReference type="InterPro" id="IPR006578">
    <property type="entry name" value="MADF-dom"/>
</dbReference>
<dbReference type="GO" id="GO:0005667">
    <property type="term" value="C:transcription regulator complex"/>
    <property type="evidence" value="ECO:0007669"/>
    <property type="project" value="TreeGrafter"/>
</dbReference>
<accession>A0A8B8F4G0</accession>